<evidence type="ECO:0008006" key="4">
    <source>
        <dbReference type="Google" id="ProtNLM"/>
    </source>
</evidence>
<dbReference type="HOGENOM" id="CLU_162755_3_0_6"/>
<dbReference type="Proteomes" id="UP000002675">
    <property type="component" value="Chromosome II"/>
</dbReference>
<dbReference type="STRING" id="672.VV93_v1c40510"/>
<keyword evidence="1" id="KW-1133">Transmembrane helix</keyword>
<reference evidence="2 3" key="1">
    <citation type="journal article" date="2003" name="Genome Res.">
        <title>Comparative genome analysis of Vibrio vulnificus, a marine pathogen.</title>
        <authorList>
            <person name="Chen C.Y."/>
            <person name="Wu K.M."/>
            <person name="Chang Y.C."/>
            <person name="Chang C.H."/>
            <person name="Tsai H.C."/>
            <person name="Liao T.L."/>
            <person name="Liu Y.M."/>
            <person name="Chen H.J."/>
            <person name="Shen A.B."/>
            <person name="Li J.C."/>
            <person name="Su T.L."/>
            <person name="Shao C.P."/>
            <person name="Lee C.T."/>
            <person name="Hor L.I."/>
            <person name="Tsai S.F."/>
        </authorList>
    </citation>
    <scope>NUCLEOTIDE SEQUENCE [LARGE SCALE GENOMIC DNA]</scope>
    <source>
        <strain evidence="2 3">YJ016</strain>
    </source>
</reference>
<organism evidence="2 3">
    <name type="scientific">Vibrio vulnificus (strain YJ016)</name>
    <dbReference type="NCBI Taxonomy" id="196600"/>
    <lineage>
        <taxon>Bacteria</taxon>
        <taxon>Pseudomonadati</taxon>
        <taxon>Pseudomonadota</taxon>
        <taxon>Gammaproteobacteria</taxon>
        <taxon>Vibrionales</taxon>
        <taxon>Vibrionaceae</taxon>
        <taxon>Vibrio</taxon>
    </lineage>
</organism>
<proteinExistence type="predicted"/>
<dbReference type="Pfam" id="PF11137">
    <property type="entry name" value="DUF2909"/>
    <property type="match status" value="1"/>
</dbReference>
<dbReference type="EMBL" id="BA000038">
    <property type="protein sequence ID" value="BAC97138.1"/>
    <property type="molecule type" value="Genomic_DNA"/>
</dbReference>
<dbReference type="InterPro" id="IPR021313">
    <property type="entry name" value="DUF2909"/>
</dbReference>
<name>Q7MDC4_VIBVY</name>
<dbReference type="KEGG" id="vvy:VVA1111"/>
<keyword evidence="1" id="KW-0812">Transmembrane</keyword>
<gene>
    <name evidence="2" type="ordered locus">VVA1111</name>
</gene>
<dbReference type="AlphaFoldDB" id="Q7MDC4"/>
<evidence type="ECO:0000313" key="2">
    <source>
        <dbReference type="EMBL" id="BAC97138.1"/>
    </source>
</evidence>
<protein>
    <recommendedName>
        <fullName evidence="4">DUF2909 domain-containing protein</fullName>
    </recommendedName>
</protein>
<evidence type="ECO:0000256" key="1">
    <source>
        <dbReference type="SAM" id="Phobius"/>
    </source>
</evidence>
<feature type="transmembrane region" description="Helical" evidence="1">
    <location>
        <begin position="62"/>
        <end position="81"/>
    </location>
</feature>
<keyword evidence="1" id="KW-0472">Membrane</keyword>
<dbReference type="eggNOG" id="ENOG5033ADG">
    <property type="taxonomic scope" value="Bacteria"/>
</dbReference>
<sequence>MAPGDRINAAFGVTMPIFLFKLILVLLLLFIIANLGLALFHMVRADSSANGKSMSHYLGRRVMLSALVVLFLLIALTTGWVEPNPRPY</sequence>
<accession>Q7MDC4</accession>
<evidence type="ECO:0000313" key="3">
    <source>
        <dbReference type="Proteomes" id="UP000002675"/>
    </source>
</evidence>
<feature type="transmembrane region" description="Helical" evidence="1">
    <location>
        <begin position="18"/>
        <end position="41"/>
    </location>
</feature>